<name>A0A3M7R0S4_BRAPC</name>
<reference evidence="1 2" key="1">
    <citation type="journal article" date="2018" name="Sci. Rep.">
        <title>Genomic signatures of local adaptation to the degree of environmental predictability in rotifers.</title>
        <authorList>
            <person name="Franch-Gras L."/>
            <person name="Hahn C."/>
            <person name="Garcia-Roger E.M."/>
            <person name="Carmona M.J."/>
            <person name="Serra M."/>
            <person name="Gomez A."/>
        </authorList>
    </citation>
    <scope>NUCLEOTIDE SEQUENCE [LARGE SCALE GENOMIC DNA]</scope>
    <source>
        <strain evidence="1">HYR1</strain>
    </source>
</reference>
<feature type="non-terminal residue" evidence="1">
    <location>
        <position position="1"/>
    </location>
</feature>
<evidence type="ECO:0000313" key="2">
    <source>
        <dbReference type="Proteomes" id="UP000276133"/>
    </source>
</evidence>
<organism evidence="1 2">
    <name type="scientific">Brachionus plicatilis</name>
    <name type="common">Marine rotifer</name>
    <name type="synonym">Brachionus muelleri</name>
    <dbReference type="NCBI Taxonomy" id="10195"/>
    <lineage>
        <taxon>Eukaryota</taxon>
        <taxon>Metazoa</taxon>
        <taxon>Spiralia</taxon>
        <taxon>Gnathifera</taxon>
        <taxon>Rotifera</taxon>
        <taxon>Eurotatoria</taxon>
        <taxon>Monogononta</taxon>
        <taxon>Pseudotrocha</taxon>
        <taxon>Ploima</taxon>
        <taxon>Brachionidae</taxon>
        <taxon>Brachionus</taxon>
    </lineage>
</organism>
<comment type="caution">
    <text evidence="1">The sequence shown here is derived from an EMBL/GenBank/DDBJ whole genome shotgun (WGS) entry which is preliminary data.</text>
</comment>
<accession>A0A3M7R0S4</accession>
<proteinExistence type="predicted"/>
<dbReference type="EMBL" id="REGN01004566">
    <property type="protein sequence ID" value="RNA16971.1"/>
    <property type="molecule type" value="Genomic_DNA"/>
</dbReference>
<sequence>FFKESKLQKISKKWLTGRHEKCTALIPEYLLFSPNSSLTLFIMSEVCLRVSLGFLASKVSTIASRIALDKFWPGLLFLLFAVTQSSSLSLVSVRCIIDSVNNSLGCFVPITNCLLLRSSVLGFSMVTTSLSLISRLCRSTVFCFF</sequence>
<dbReference type="Proteomes" id="UP000276133">
    <property type="component" value="Unassembled WGS sequence"/>
</dbReference>
<gene>
    <name evidence="1" type="ORF">BpHYR1_047907</name>
</gene>
<evidence type="ECO:0000313" key="1">
    <source>
        <dbReference type="EMBL" id="RNA16971.1"/>
    </source>
</evidence>
<keyword evidence="2" id="KW-1185">Reference proteome</keyword>
<protein>
    <submittedName>
        <fullName evidence="1">Uncharacterized protein</fullName>
    </submittedName>
</protein>
<dbReference type="AlphaFoldDB" id="A0A3M7R0S4"/>